<accession>A0ABV2RVV5</accession>
<dbReference type="RefSeq" id="WP_038960283.1">
    <property type="nucleotide sequence ID" value="NZ_CP066351.1"/>
</dbReference>
<evidence type="ECO:0000256" key="3">
    <source>
        <dbReference type="ARBA" id="ARBA00022723"/>
    </source>
</evidence>
<evidence type="ECO:0000313" key="6">
    <source>
        <dbReference type="Proteomes" id="UP001549291"/>
    </source>
</evidence>
<keyword evidence="6" id="KW-1185">Reference proteome</keyword>
<dbReference type="InterPro" id="IPR001765">
    <property type="entry name" value="Carbonic_anhydrase"/>
</dbReference>
<name>A0ABV2RVV5_BRAJP</name>
<dbReference type="SMART" id="SM00947">
    <property type="entry name" value="Pro_CA"/>
    <property type="match status" value="1"/>
</dbReference>
<comment type="caution">
    <text evidence="5">The sequence shown here is derived from an EMBL/GenBank/DDBJ whole genome shotgun (WGS) entry which is preliminary data.</text>
</comment>
<evidence type="ECO:0000256" key="1">
    <source>
        <dbReference type="ARBA" id="ARBA00001947"/>
    </source>
</evidence>
<protein>
    <submittedName>
        <fullName evidence="5">Carbonic anhydrase</fullName>
        <ecNumber evidence="5">4.2.1.1</ecNumber>
    </submittedName>
</protein>
<sequence length="182" mass="19331">MDVVETLSGRNADFAKNGFATDLKMLPSMRTVIVGCVDGRVDPADIFELMPGEAVVIRNVGGRINTALLETVEILQAVSNAAGKAIGEGWNLIVLHHTDCGIIPCYKHAPKLLAKHLNVTEVELDKMAITDPYEAVRLDVAALKSVAGLSSALTITGAVYDVATGKVEIIVPPSRLRDNAAD</sequence>
<dbReference type="Gene3D" id="3.40.1050.10">
    <property type="entry name" value="Carbonic anhydrase"/>
    <property type="match status" value="1"/>
</dbReference>
<dbReference type="SUPFAM" id="SSF53056">
    <property type="entry name" value="beta-carbonic anhydrase, cab"/>
    <property type="match status" value="1"/>
</dbReference>
<dbReference type="Proteomes" id="UP001549291">
    <property type="component" value="Unassembled WGS sequence"/>
</dbReference>
<keyword evidence="5" id="KW-0456">Lyase</keyword>
<dbReference type="EC" id="4.2.1.1" evidence="5"/>
<comment type="cofactor">
    <cofactor evidence="1">
        <name>Zn(2+)</name>
        <dbReference type="ChEBI" id="CHEBI:29105"/>
    </cofactor>
</comment>
<dbReference type="GO" id="GO:0004089">
    <property type="term" value="F:carbonate dehydratase activity"/>
    <property type="evidence" value="ECO:0007669"/>
    <property type="project" value="UniProtKB-EC"/>
</dbReference>
<proteinExistence type="inferred from homology"/>
<organism evidence="5 6">
    <name type="scientific">Bradyrhizobium japonicum</name>
    <dbReference type="NCBI Taxonomy" id="375"/>
    <lineage>
        <taxon>Bacteria</taxon>
        <taxon>Pseudomonadati</taxon>
        <taxon>Pseudomonadota</taxon>
        <taxon>Alphaproteobacteria</taxon>
        <taxon>Hyphomicrobiales</taxon>
        <taxon>Nitrobacteraceae</taxon>
        <taxon>Bradyrhizobium</taxon>
    </lineage>
</organism>
<gene>
    <name evidence="5" type="ORF">ABIF63_005174</name>
</gene>
<comment type="similarity">
    <text evidence="2">Belongs to the beta-class carbonic anhydrase family.</text>
</comment>
<dbReference type="Pfam" id="PF00484">
    <property type="entry name" value="Pro_CA"/>
    <property type="match status" value="1"/>
</dbReference>
<evidence type="ECO:0000313" key="5">
    <source>
        <dbReference type="EMBL" id="MET4721068.1"/>
    </source>
</evidence>
<dbReference type="PANTHER" id="PTHR43175:SF3">
    <property type="entry name" value="CARBON DISULFIDE HYDROLASE"/>
    <property type="match status" value="1"/>
</dbReference>
<dbReference type="InterPro" id="IPR036874">
    <property type="entry name" value="Carbonic_anhydrase_sf"/>
</dbReference>
<dbReference type="EMBL" id="JBEPTQ010000002">
    <property type="protein sequence ID" value="MET4721068.1"/>
    <property type="molecule type" value="Genomic_DNA"/>
</dbReference>
<keyword evidence="4" id="KW-0862">Zinc</keyword>
<dbReference type="PANTHER" id="PTHR43175">
    <property type="entry name" value="CARBONIC ANHYDRASE"/>
    <property type="match status" value="1"/>
</dbReference>
<reference evidence="5 6" key="1">
    <citation type="submission" date="2024-06" db="EMBL/GenBank/DDBJ databases">
        <title>Genomic Encyclopedia of Type Strains, Phase V (KMG-V): Genome sequencing to study the core and pangenomes of soil and plant-associated prokaryotes.</title>
        <authorList>
            <person name="Whitman W."/>
        </authorList>
    </citation>
    <scope>NUCLEOTIDE SEQUENCE [LARGE SCALE GENOMIC DNA]</scope>
    <source>
        <strain evidence="5 6">USDA 160</strain>
    </source>
</reference>
<evidence type="ECO:0000256" key="4">
    <source>
        <dbReference type="ARBA" id="ARBA00022833"/>
    </source>
</evidence>
<keyword evidence="3" id="KW-0479">Metal-binding</keyword>
<evidence type="ECO:0000256" key="2">
    <source>
        <dbReference type="ARBA" id="ARBA00006217"/>
    </source>
</evidence>